<reference evidence="2 3" key="1">
    <citation type="journal article" date="2013" name="Curr. Biol.">
        <title>Shared signatures of parasitism and phylogenomics unite Cryptomycota and microsporidia.</title>
        <authorList>
            <person name="James T.Y."/>
            <person name="Pelin A."/>
            <person name="Bonen L."/>
            <person name="Ahrendt S."/>
            <person name="Sain D."/>
            <person name="Corradi N."/>
            <person name="Stajich J.E."/>
        </authorList>
    </citation>
    <scope>NUCLEOTIDE SEQUENCE [LARGE SCALE GENOMIC DNA]</scope>
    <source>
        <strain evidence="2 3">CSF55</strain>
    </source>
</reference>
<dbReference type="Gene3D" id="3.20.80.10">
    <property type="entry name" value="Regulatory factor, effector binding domain"/>
    <property type="match status" value="1"/>
</dbReference>
<dbReference type="EMBL" id="KE561079">
    <property type="protein sequence ID" value="EPZ33058.1"/>
    <property type="molecule type" value="Genomic_DNA"/>
</dbReference>
<dbReference type="InterPro" id="IPR011256">
    <property type="entry name" value="Reg_factor_effector_dom_sf"/>
</dbReference>
<dbReference type="AlphaFoldDB" id="A0A075AS44"/>
<evidence type="ECO:0000256" key="1">
    <source>
        <dbReference type="ARBA" id="ARBA00009817"/>
    </source>
</evidence>
<accession>A0A075AS44</accession>
<proteinExistence type="inferred from homology"/>
<keyword evidence="3" id="KW-1185">Reference proteome</keyword>
<dbReference type="InterPro" id="IPR006917">
    <property type="entry name" value="SOUL_heme-bd"/>
</dbReference>
<evidence type="ECO:0000313" key="2">
    <source>
        <dbReference type="EMBL" id="EPZ33058.1"/>
    </source>
</evidence>
<sequence length="223" mass="25851">MHLNILASNDGNSQMRQLFQEIFGKTKGEIHSFKFISSIKNVQIKEIPASLILRYVALDEKNAYKESIRKLLSIKQSKTREEYESMVKKLPDYSMFLSWPIIVKISSNPKDHSSEAFRIAPNLCKQYRDINIDAVSLEQSKPEKIALLEFKGALTNERNLKRQAGMLEKTLLENEILYDKSFLYTFTYNPPICLSHLKRSGVGYKLVEKKVLFYDVIVNICLY</sequence>
<name>A0A075AS44_ROZAC</name>
<comment type="similarity">
    <text evidence="1">Belongs to the HEBP family.</text>
</comment>
<protein>
    <submittedName>
        <fullName evidence="2">Uncharacterized protein</fullName>
    </submittedName>
</protein>
<organism evidence="2 3">
    <name type="scientific">Rozella allomycis (strain CSF55)</name>
    <dbReference type="NCBI Taxonomy" id="988480"/>
    <lineage>
        <taxon>Eukaryota</taxon>
        <taxon>Fungi</taxon>
        <taxon>Fungi incertae sedis</taxon>
        <taxon>Cryptomycota</taxon>
        <taxon>Cryptomycota incertae sedis</taxon>
        <taxon>Rozella</taxon>
    </lineage>
</organism>
<dbReference type="SUPFAM" id="SSF55136">
    <property type="entry name" value="Probable bacterial effector-binding domain"/>
    <property type="match status" value="1"/>
</dbReference>
<dbReference type="HOGENOM" id="CLU_1240745_0_0_1"/>
<dbReference type="Proteomes" id="UP000030755">
    <property type="component" value="Unassembled WGS sequence"/>
</dbReference>
<gene>
    <name evidence="2" type="ORF">O9G_002859</name>
</gene>
<evidence type="ECO:0000313" key="3">
    <source>
        <dbReference type="Proteomes" id="UP000030755"/>
    </source>
</evidence>
<dbReference type="Pfam" id="PF04832">
    <property type="entry name" value="SOUL"/>
    <property type="match status" value="1"/>
</dbReference>